<dbReference type="GO" id="GO:0010008">
    <property type="term" value="C:endosome membrane"/>
    <property type="evidence" value="ECO:0007669"/>
    <property type="project" value="TreeGrafter"/>
</dbReference>
<dbReference type="NCBIfam" id="NF037982">
    <property type="entry name" value="Nramp_1"/>
    <property type="match status" value="1"/>
</dbReference>
<dbReference type="OMA" id="STYLVWT"/>
<keyword evidence="4 6" id="KW-1133">Transmembrane helix</keyword>
<dbReference type="InParanoid" id="A0A151ZDC5"/>
<comment type="caution">
    <text evidence="7">The sequence shown here is derived from an EMBL/GenBank/DDBJ whole genome shotgun (WGS) entry which is preliminary data.</text>
</comment>
<keyword evidence="3 6" id="KW-0812">Transmembrane</keyword>
<comment type="subcellular location">
    <subcellularLocation>
        <location evidence="1">Membrane</location>
        <topology evidence="1">Multi-pass membrane protein</topology>
    </subcellularLocation>
</comment>
<feature type="transmembrane region" description="Helical" evidence="6">
    <location>
        <begin position="325"/>
        <end position="344"/>
    </location>
</feature>
<organism evidence="7 8">
    <name type="scientific">Tieghemostelium lacteum</name>
    <name type="common">Slime mold</name>
    <name type="synonym">Dictyostelium lacteum</name>
    <dbReference type="NCBI Taxonomy" id="361077"/>
    <lineage>
        <taxon>Eukaryota</taxon>
        <taxon>Amoebozoa</taxon>
        <taxon>Evosea</taxon>
        <taxon>Eumycetozoa</taxon>
        <taxon>Dictyostelia</taxon>
        <taxon>Dictyosteliales</taxon>
        <taxon>Raperosteliaceae</taxon>
        <taxon>Tieghemostelium</taxon>
    </lineage>
</organism>
<feature type="transmembrane region" description="Helical" evidence="6">
    <location>
        <begin position="228"/>
        <end position="251"/>
    </location>
</feature>
<proteinExistence type="inferred from homology"/>
<dbReference type="GO" id="GO:0005384">
    <property type="term" value="F:manganese ion transmembrane transporter activity"/>
    <property type="evidence" value="ECO:0007669"/>
    <property type="project" value="TreeGrafter"/>
</dbReference>
<accession>A0A151ZDC5</accession>
<name>A0A151ZDC5_TIELA</name>
<dbReference type="GO" id="GO:0005886">
    <property type="term" value="C:plasma membrane"/>
    <property type="evidence" value="ECO:0007669"/>
    <property type="project" value="TreeGrafter"/>
</dbReference>
<feature type="transmembrane region" description="Helical" evidence="6">
    <location>
        <begin position="365"/>
        <end position="386"/>
    </location>
</feature>
<dbReference type="Pfam" id="PF01566">
    <property type="entry name" value="Nramp"/>
    <property type="match status" value="1"/>
</dbReference>
<evidence type="ECO:0000256" key="3">
    <source>
        <dbReference type="ARBA" id="ARBA00022692"/>
    </source>
</evidence>
<evidence type="ECO:0000256" key="5">
    <source>
        <dbReference type="ARBA" id="ARBA00023136"/>
    </source>
</evidence>
<feature type="transmembrane region" description="Helical" evidence="6">
    <location>
        <begin position="189"/>
        <end position="208"/>
    </location>
</feature>
<dbReference type="OrthoDB" id="409173at2759"/>
<keyword evidence="5 6" id="KW-0472">Membrane</keyword>
<evidence type="ECO:0000313" key="7">
    <source>
        <dbReference type="EMBL" id="KYQ91884.1"/>
    </source>
</evidence>
<feature type="transmembrane region" description="Helical" evidence="6">
    <location>
        <begin position="392"/>
        <end position="411"/>
    </location>
</feature>
<keyword evidence="2" id="KW-0813">Transport</keyword>
<feature type="transmembrane region" description="Helical" evidence="6">
    <location>
        <begin position="47"/>
        <end position="63"/>
    </location>
</feature>
<dbReference type="InterPro" id="IPR001046">
    <property type="entry name" value="NRAMP_fam"/>
</dbReference>
<evidence type="ECO:0000256" key="1">
    <source>
        <dbReference type="ARBA" id="ARBA00004141"/>
    </source>
</evidence>
<dbReference type="NCBIfam" id="TIGR01197">
    <property type="entry name" value="nramp"/>
    <property type="match status" value="1"/>
</dbReference>
<dbReference type="GO" id="GO:0015086">
    <property type="term" value="F:cadmium ion transmembrane transporter activity"/>
    <property type="evidence" value="ECO:0007669"/>
    <property type="project" value="TreeGrafter"/>
</dbReference>
<feature type="transmembrane region" description="Helical" evidence="6">
    <location>
        <begin position="158"/>
        <end position="177"/>
    </location>
</feature>
<dbReference type="PANTHER" id="PTHR11706">
    <property type="entry name" value="SOLUTE CARRIER PROTEIN FAMILY 11 MEMBER"/>
    <property type="match status" value="1"/>
</dbReference>
<dbReference type="EMBL" id="LODT01000033">
    <property type="protein sequence ID" value="KYQ91884.1"/>
    <property type="molecule type" value="Genomic_DNA"/>
</dbReference>
<feature type="transmembrane region" description="Helical" evidence="6">
    <location>
        <begin position="83"/>
        <end position="105"/>
    </location>
</feature>
<dbReference type="Proteomes" id="UP000076078">
    <property type="component" value="Unassembled WGS sequence"/>
</dbReference>
<dbReference type="GO" id="GO:0005381">
    <property type="term" value="F:iron ion transmembrane transporter activity"/>
    <property type="evidence" value="ECO:0007669"/>
    <property type="project" value="TreeGrafter"/>
</dbReference>
<feature type="transmembrane region" description="Helical" evidence="6">
    <location>
        <begin position="126"/>
        <end position="152"/>
    </location>
</feature>
<keyword evidence="8" id="KW-1185">Reference proteome</keyword>
<feature type="transmembrane region" description="Helical" evidence="6">
    <location>
        <begin position="431"/>
        <end position="454"/>
    </location>
</feature>
<feature type="transmembrane region" description="Helical" evidence="6">
    <location>
        <begin position="272"/>
        <end position="294"/>
    </location>
</feature>
<evidence type="ECO:0000313" key="8">
    <source>
        <dbReference type="Proteomes" id="UP000076078"/>
    </source>
</evidence>
<dbReference type="STRING" id="361077.A0A151ZDC5"/>
<reference evidence="7 8" key="1">
    <citation type="submission" date="2015-12" db="EMBL/GenBank/DDBJ databases">
        <title>Dictyostelia acquired genes for synthesis and detection of signals that induce cell-type specialization by lateral gene transfer from prokaryotes.</title>
        <authorList>
            <person name="Gloeckner G."/>
            <person name="Schaap P."/>
        </authorList>
    </citation>
    <scope>NUCLEOTIDE SEQUENCE [LARGE SCALE GENOMIC DNA]</scope>
    <source>
        <strain evidence="7 8">TK</strain>
    </source>
</reference>
<dbReference type="HAMAP" id="MF_00221">
    <property type="entry name" value="NRAMP"/>
    <property type="match status" value="1"/>
</dbReference>
<evidence type="ECO:0000256" key="6">
    <source>
        <dbReference type="SAM" id="Phobius"/>
    </source>
</evidence>
<sequence length="517" mass="57309">MPSVDNNQDIENVKINREGEDLKKDETRLVLIPNIDKEDHKWINFKTLWAFTGPGFLMSIAYLDPGNLESDIQAGASGGYQLLWVLFWSTVIGLWLQLLASKLGVVTGKHLAEHARDYYPKAPRIALWLMTELAIIGSDIQEVIGTSIAINILSSGRIPIWAGVLITAADTFTFLFLENYGIRKLEAFFCSLIGIMAISFGVQYVISAPNQVDIIKGIVIPYVSKSNISQAVGILGAVIMPHNIYLHSALVQSRKINRQSEHEVKIANKYNGIESGIALFISFIINLLVVAVFAKGFYGVPGLEDIGLSTAATYLKERYGTVAKYIWAIGLLAAGQCSTMTGTYSGQFVMQGFLDLKIAPWKRLLITRLTAIVPAILVAIIAVNSLDSLDEWLNVLQSVQLPFAILPVLFFTSSEKIMGKFKNHWANNIFVYFLSLVIIAINVYLIILFATSVASTQVTAIVLSIGFFLYFTFIAYIAIGNQRFFNILRKLRLIKSDSSSNDYSSSSSINNNYQLIN</sequence>
<gene>
    <name evidence="7" type="ORF">DLAC_07224</name>
</gene>
<dbReference type="PANTHER" id="PTHR11706:SF33">
    <property type="entry name" value="NATURAL RESISTANCE-ASSOCIATED MACROPHAGE PROTEIN 2"/>
    <property type="match status" value="1"/>
</dbReference>
<dbReference type="PRINTS" id="PR00447">
    <property type="entry name" value="NATRESASSCMP"/>
</dbReference>
<dbReference type="FunCoup" id="A0A151ZDC5">
    <property type="interactions" value="213"/>
</dbReference>
<evidence type="ECO:0000256" key="4">
    <source>
        <dbReference type="ARBA" id="ARBA00022989"/>
    </source>
</evidence>
<protein>
    <submittedName>
        <fullName evidence="7">Solute carrier family 11 member 1</fullName>
    </submittedName>
</protein>
<dbReference type="AlphaFoldDB" id="A0A151ZDC5"/>
<evidence type="ECO:0000256" key="2">
    <source>
        <dbReference type="ARBA" id="ARBA00022448"/>
    </source>
</evidence>
<feature type="transmembrane region" description="Helical" evidence="6">
    <location>
        <begin position="460"/>
        <end position="479"/>
    </location>
</feature>